<feature type="domain" description="Major facilitator superfamily (MFS) profile" evidence="2">
    <location>
        <begin position="1"/>
        <end position="88"/>
    </location>
</feature>
<evidence type="ECO:0000313" key="4">
    <source>
        <dbReference type="Proteomes" id="UP000037751"/>
    </source>
</evidence>
<dbReference type="SUPFAM" id="SSF103473">
    <property type="entry name" value="MFS general substrate transporter"/>
    <property type="match status" value="1"/>
</dbReference>
<proteinExistence type="predicted"/>
<dbReference type="Gene3D" id="1.20.1250.20">
    <property type="entry name" value="MFS general substrate transporter like domains"/>
    <property type="match status" value="1"/>
</dbReference>
<dbReference type="PROSITE" id="PS50850">
    <property type="entry name" value="MFS"/>
    <property type="match status" value="1"/>
</dbReference>
<dbReference type="InterPro" id="IPR036259">
    <property type="entry name" value="MFS_trans_sf"/>
</dbReference>
<dbReference type="OrthoDB" id="2153661at2759"/>
<name>A0A0M8MU48_9BASI</name>
<comment type="subcellular location">
    <subcellularLocation>
        <location evidence="1">Membrane</location>
        <topology evidence="1">Multi-pass membrane protein</topology>
    </subcellularLocation>
</comment>
<dbReference type="InterPro" id="IPR020846">
    <property type="entry name" value="MFS_dom"/>
</dbReference>
<evidence type="ECO:0000256" key="1">
    <source>
        <dbReference type="ARBA" id="ARBA00004141"/>
    </source>
</evidence>
<gene>
    <name evidence="3" type="ORF">Malapachy_2047</name>
</gene>
<evidence type="ECO:0000313" key="3">
    <source>
        <dbReference type="EMBL" id="KOS13850.1"/>
    </source>
</evidence>
<keyword evidence="4" id="KW-1185">Reference proteome</keyword>
<accession>A0A0M8MU48</accession>
<dbReference type="AlphaFoldDB" id="A0A0M8MU48"/>
<dbReference type="GeneID" id="28728416"/>
<dbReference type="EMBL" id="LGAV01000005">
    <property type="protein sequence ID" value="KOS13850.1"/>
    <property type="molecule type" value="Genomic_DNA"/>
</dbReference>
<evidence type="ECO:0000259" key="2">
    <source>
        <dbReference type="PROSITE" id="PS50850"/>
    </source>
</evidence>
<dbReference type="Proteomes" id="UP000037751">
    <property type="component" value="Unassembled WGS sequence"/>
</dbReference>
<dbReference type="RefSeq" id="XP_017991482.1">
    <property type="nucleotide sequence ID" value="XM_018136541.1"/>
</dbReference>
<protein>
    <recommendedName>
        <fullName evidence="2">Major facilitator superfamily (MFS) profile domain-containing protein</fullName>
    </recommendedName>
</protein>
<dbReference type="GO" id="GO:0016020">
    <property type="term" value="C:membrane"/>
    <property type="evidence" value="ECO:0007669"/>
    <property type="project" value="UniProtKB-SubCell"/>
</dbReference>
<dbReference type="STRING" id="77020.A0A0M8MU48"/>
<comment type="caution">
    <text evidence="3">The sequence shown here is derived from an EMBL/GenBank/DDBJ whole genome shotgun (WGS) entry which is preliminary data.</text>
</comment>
<sequence length="88" mass="9468">MMIDHVSRKAGVVLATCILIVGVALCTGSYSTTPHMMFCMLVVSRGILGFGAGGEYPCVGIVVLSWDSSDALPLIWVSFLEGFFLYVF</sequence>
<dbReference type="VEuPathDB" id="FungiDB:Malapachy_2047"/>
<organism evidence="3 4">
    <name type="scientific">Malassezia pachydermatis</name>
    <dbReference type="NCBI Taxonomy" id="77020"/>
    <lineage>
        <taxon>Eukaryota</taxon>
        <taxon>Fungi</taxon>
        <taxon>Dikarya</taxon>
        <taxon>Basidiomycota</taxon>
        <taxon>Ustilaginomycotina</taxon>
        <taxon>Malasseziomycetes</taxon>
        <taxon>Malasseziales</taxon>
        <taxon>Malasseziaceae</taxon>
        <taxon>Malassezia</taxon>
    </lineage>
</organism>
<dbReference type="GO" id="GO:0022857">
    <property type="term" value="F:transmembrane transporter activity"/>
    <property type="evidence" value="ECO:0007669"/>
    <property type="project" value="InterPro"/>
</dbReference>
<reference evidence="3 4" key="1">
    <citation type="submission" date="2015-07" db="EMBL/GenBank/DDBJ databases">
        <title>Draft Genome Sequence of Malassezia furfur CBS1878 and Malassezia pachydermatis CBS1879.</title>
        <authorList>
            <person name="Triana S."/>
            <person name="Ohm R."/>
            <person name="Gonzalez A."/>
            <person name="DeCock H."/>
            <person name="Restrepo S."/>
            <person name="Celis A."/>
        </authorList>
    </citation>
    <scope>NUCLEOTIDE SEQUENCE [LARGE SCALE GENOMIC DNA]</scope>
    <source>
        <strain evidence="3 4">CBS 1879</strain>
    </source>
</reference>